<reference evidence="2" key="1">
    <citation type="submission" date="2021-11" db="EMBL/GenBank/DDBJ databases">
        <authorList>
            <person name="Schell T."/>
        </authorList>
    </citation>
    <scope>NUCLEOTIDE SEQUENCE</scope>
    <source>
        <strain evidence="2">M5</strain>
    </source>
</reference>
<dbReference type="PANTHER" id="PTHR46791">
    <property type="entry name" value="EXPRESSED PROTEIN"/>
    <property type="match status" value="1"/>
</dbReference>
<dbReference type="OrthoDB" id="6333513at2759"/>
<sequence length="348" mass="40302">MSRDIMFEDSLTCGGSVELSLLENHVCNCIILNERSVSEVQRRKKLDVDVDKVKQYLDERIPTKEICYLLGISRRTLFRVLKEINITARPKYTKIGTKDLESYLTNTIFKRNPKFGYQMYKGATIANNVLLSNKRLKQAYRTIRQRRPFNATHSSRSVQGIEEWGYPASVRSDLGRENVLVADFIINARGVDKNAFRTGKEMETEGVLDVDSNQDLFCLHIVATNLIQRSLQIFKDSWNCHPLRTENHRSPMQLYHDGLQHLKTQQDNGAIEGEVTELIQGQKLKPISKWSGYKDTFYRCVIDQFGVNISEEELLCIVDLINPSTIEIWKVKKKFIQLKEFVLQNFDD</sequence>
<accession>A0A8J2WEN5</accession>
<dbReference type="PANTHER" id="PTHR46791:SF5">
    <property type="entry name" value="CLR5 DOMAIN-CONTAINING PROTEIN-RELATED"/>
    <property type="match status" value="1"/>
</dbReference>
<name>A0A8J2WEN5_9CRUS</name>
<proteinExistence type="predicted"/>
<evidence type="ECO:0000313" key="3">
    <source>
        <dbReference type="Proteomes" id="UP000789390"/>
    </source>
</evidence>
<gene>
    <name evidence="2" type="ORF">DGAL_LOCUS7412</name>
</gene>
<organism evidence="2 3">
    <name type="scientific">Daphnia galeata</name>
    <dbReference type="NCBI Taxonomy" id="27404"/>
    <lineage>
        <taxon>Eukaryota</taxon>
        <taxon>Metazoa</taxon>
        <taxon>Ecdysozoa</taxon>
        <taxon>Arthropoda</taxon>
        <taxon>Crustacea</taxon>
        <taxon>Branchiopoda</taxon>
        <taxon>Diplostraca</taxon>
        <taxon>Cladocera</taxon>
        <taxon>Anomopoda</taxon>
        <taxon>Daphniidae</taxon>
        <taxon>Daphnia</taxon>
    </lineage>
</organism>
<dbReference type="AlphaFoldDB" id="A0A8J2WEN5"/>
<dbReference type="InterPro" id="IPR058913">
    <property type="entry name" value="Integrase_dom_put"/>
</dbReference>
<keyword evidence="3" id="KW-1185">Reference proteome</keyword>
<evidence type="ECO:0000313" key="2">
    <source>
        <dbReference type="EMBL" id="CAH0104505.1"/>
    </source>
</evidence>
<dbReference type="EMBL" id="CAKKLH010000145">
    <property type="protein sequence ID" value="CAH0104505.1"/>
    <property type="molecule type" value="Genomic_DNA"/>
</dbReference>
<protein>
    <recommendedName>
        <fullName evidence="1">Integrase core domain-containing protein</fullName>
    </recommendedName>
</protein>
<dbReference type="Pfam" id="PF24764">
    <property type="entry name" value="rva_4"/>
    <property type="match status" value="1"/>
</dbReference>
<evidence type="ECO:0000259" key="1">
    <source>
        <dbReference type="Pfam" id="PF24764"/>
    </source>
</evidence>
<feature type="domain" description="Integrase core" evidence="1">
    <location>
        <begin position="200"/>
        <end position="264"/>
    </location>
</feature>
<dbReference type="Proteomes" id="UP000789390">
    <property type="component" value="Unassembled WGS sequence"/>
</dbReference>
<comment type="caution">
    <text evidence="2">The sequence shown here is derived from an EMBL/GenBank/DDBJ whole genome shotgun (WGS) entry which is preliminary data.</text>
</comment>